<dbReference type="RefSeq" id="WP_184861773.1">
    <property type="nucleotide sequence ID" value="NZ_JACHLK010000011.1"/>
</dbReference>
<comment type="caution">
    <text evidence="2">The sequence shown here is derived from an EMBL/GenBank/DDBJ whole genome shotgun (WGS) entry which is preliminary data.</text>
</comment>
<evidence type="ECO:0000313" key="2">
    <source>
        <dbReference type="EMBL" id="MBB6562094.1"/>
    </source>
</evidence>
<dbReference type="Pfam" id="PF21746">
    <property type="entry name" value="DUF6869"/>
    <property type="match status" value="1"/>
</dbReference>
<accession>A0A7X0UBL4</accession>
<evidence type="ECO:0000313" key="3">
    <source>
        <dbReference type="Proteomes" id="UP000575083"/>
    </source>
</evidence>
<dbReference type="Proteomes" id="UP000575083">
    <property type="component" value="Unassembled WGS sequence"/>
</dbReference>
<protein>
    <recommendedName>
        <fullName evidence="1">DUF6869 domain-containing protein</fullName>
    </recommendedName>
</protein>
<gene>
    <name evidence="2" type="ORF">HNP48_004803</name>
</gene>
<sequence length="144" mass="16351">MTAQLDYFVDEWIVGQSHSGVESEQYQSRQPLMLEVMRWPDDQPERAWQFILAVIARKPPPQVLAILSALLLEDLLTAHGPQFIERAAHQAAVCGVFKKLLGDVWLDSEDTLVWREVYAIAGVEPPFPEGWRDAFPERKPAPDA</sequence>
<proteinExistence type="predicted"/>
<dbReference type="AlphaFoldDB" id="A0A7X0UBL4"/>
<dbReference type="EMBL" id="JACHLK010000011">
    <property type="protein sequence ID" value="MBB6562094.1"/>
    <property type="molecule type" value="Genomic_DNA"/>
</dbReference>
<organism evidence="2 3">
    <name type="scientific">Acidovorax soli</name>
    <dbReference type="NCBI Taxonomy" id="592050"/>
    <lineage>
        <taxon>Bacteria</taxon>
        <taxon>Pseudomonadati</taxon>
        <taxon>Pseudomonadota</taxon>
        <taxon>Betaproteobacteria</taxon>
        <taxon>Burkholderiales</taxon>
        <taxon>Comamonadaceae</taxon>
        <taxon>Acidovorax</taxon>
    </lineage>
</organism>
<feature type="domain" description="DUF6869" evidence="1">
    <location>
        <begin position="41"/>
        <end position="120"/>
    </location>
</feature>
<reference evidence="2 3" key="1">
    <citation type="submission" date="2020-08" db="EMBL/GenBank/DDBJ databases">
        <title>Functional genomics of gut bacteria from endangered species of beetles.</title>
        <authorList>
            <person name="Carlos-Shanley C."/>
        </authorList>
    </citation>
    <scope>NUCLEOTIDE SEQUENCE [LARGE SCALE GENOMIC DNA]</scope>
    <source>
        <strain evidence="2 3">S00198</strain>
    </source>
</reference>
<name>A0A7X0UBL4_9BURK</name>
<keyword evidence="3" id="KW-1185">Reference proteome</keyword>
<evidence type="ECO:0000259" key="1">
    <source>
        <dbReference type="Pfam" id="PF21746"/>
    </source>
</evidence>
<dbReference type="InterPro" id="IPR049221">
    <property type="entry name" value="DUF6869"/>
</dbReference>